<accession>A0ABS1TZX2</accession>
<dbReference type="RefSeq" id="WP_202830145.1">
    <property type="nucleotide sequence ID" value="NZ_JAETWB010000001.1"/>
</dbReference>
<evidence type="ECO:0000313" key="1">
    <source>
        <dbReference type="EMBL" id="MBL6077002.1"/>
    </source>
</evidence>
<dbReference type="EMBL" id="JAETWB010000001">
    <property type="protein sequence ID" value="MBL6077002.1"/>
    <property type="molecule type" value="Genomic_DNA"/>
</dbReference>
<dbReference type="InterPro" id="IPR029058">
    <property type="entry name" value="AB_hydrolase_fold"/>
</dbReference>
<gene>
    <name evidence="1" type="ORF">JMJ56_03225</name>
</gene>
<protein>
    <submittedName>
        <fullName evidence="1">Uncharacterized protein</fullName>
    </submittedName>
</protein>
<keyword evidence="2" id="KW-1185">Reference proteome</keyword>
<dbReference type="SUPFAM" id="SSF53474">
    <property type="entry name" value="alpha/beta-Hydrolases"/>
    <property type="match status" value="1"/>
</dbReference>
<evidence type="ECO:0000313" key="2">
    <source>
        <dbReference type="Proteomes" id="UP000660885"/>
    </source>
</evidence>
<sequence length="272" mass="28572">MVPEDARLAERVAGHRILLCYGLFGEVVAGLRLDYMRSQADWLRGLGLAVEVVALPTAAPVLANAARIAERIAADPRPVVLIGHSKGGLEALAALLRPGTAARCRGLVALQSPFLGSPVADALCGIRPLHRAAHRALRALRLGSGRGLRDLTTPVREAWMAEHAAAIADLARCVPIAVVATTLKGAPWRIEEGAYRLLDRWMRGQGTGPGDGLVPLAAAQLPGVPLLVLPGGHRALVARGPGRDPVGMLREQLLGLTPPPPPPAPAPHPPMR</sequence>
<name>A0ABS1TZX2_9PROT</name>
<dbReference type="Proteomes" id="UP000660885">
    <property type="component" value="Unassembled WGS sequence"/>
</dbReference>
<organism evidence="1 2">
    <name type="scientific">Belnapia arida</name>
    <dbReference type="NCBI Taxonomy" id="2804533"/>
    <lineage>
        <taxon>Bacteria</taxon>
        <taxon>Pseudomonadati</taxon>
        <taxon>Pseudomonadota</taxon>
        <taxon>Alphaproteobacteria</taxon>
        <taxon>Acetobacterales</taxon>
        <taxon>Roseomonadaceae</taxon>
        <taxon>Belnapia</taxon>
    </lineage>
</organism>
<dbReference type="Gene3D" id="3.40.50.1820">
    <property type="entry name" value="alpha/beta hydrolase"/>
    <property type="match status" value="1"/>
</dbReference>
<reference evidence="1 2" key="1">
    <citation type="submission" date="2021-01" db="EMBL/GenBank/DDBJ databases">
        <title>Belnapia mucosa sp. nov. and Belnapia arida sp. nov., isolated from the Tabernas Desert (Almeria, Spain).</title>
        <authorList>
            <person name="Molina-Menor E."/>
            <person name="Vidal-Verdu A."/>
            <person name="Calonge A."/>
            <person name="Satari L."/>
            <person name="Pereto J."/>
            <person name="Porcar M."/>
        </authorList>
    </citation>
    <scope>NUCLEOTIDE SEQUENCE [LARGE SCALE GENOMIC DNA]</scope>
    <source>
        <strain evidence="1 2">T18</strain>
    </source>
</reference>
<comment type="caution">
    <text evidence="1">The sequence shown here is derived from an EMBL/GenBank/DDBJ whole genome shotgun (WGS) entry which is preliminary data.</text>
</comment>
<proteinExistence type="predicted"/>